<dbReference type="GO" id="GO:0015171">
    <property type="term" value="F:amino acid transmembrane transporter activity"/>
    <property type="evidence" value="ECO:0007669"/>
    <property type="project" value="TreeGrafter"/>
</dbReference>
<accession>A0A9X3HXE7</accession>
<dbReference type="PANTHER" id="PTHR30086">
    <property type="entry name" value="ARGININE EXPORTER PROTEIN ARGO"/>
    <property type="match status" value="1"/>
</dbReference>
<comment type="subcellular location">
    <subcellularLocation>
        <location evidence="1">Cell membrane</location>
        <topology evidence="1">Multi-pass membrane protein</topology>
    </subcellularLocation>
</comment>
<dbReference type="EMBL" id="JAKRRY010000019">
    <property type="protein sequence ID" value="MCW8347183.1"/>
    <property type="molecule type" value="Genomic_DNA"/>
</dbReference>
<keyword evidence="8" id="KW-1185">Reference proteome</keyword>
<evidence type="ECO:0000256" key="4">
    <source>
        <dbReference type="ARBA" id="ARBA00022989"/>
    </source>
</evidence>
<gene>
    <name evidence="7" type="ORF">MD535_14350</name>
</gene>
<comment type="caution">
    <text evidence="7">The sequence shown here is derived from an EMBL/GenBank/DDBJ whole genome shotgun (WGS) entry which is preliminary data.</text>
</comment>
<evidence type="ECO:0000256" key="3">
    <source>
        <dbReference type="ARBA" id="ARBA00022692"/>
    </source>
</evidence>
<dbReference type="Pfam" id="PF01810">
    <property type="entry name" value="LysE"/>
    <property type="match status" value="1"/>
</dbReference>
<reference evidence="7" key="1">
    <citation type="submission" date="2022-02" db="EMBL/GenBank/DDBJ databases">
        <title>Vibrio sp. nov, a new bacterium isolated from seawater.</title>
        <authorList>
            <person name="Yuan Y."/>
        </authorList>
    </citation>
    <scope>NUCLEOTIDE SEQUENCE</scope>
    <source>
        <strain evidence="7">ZSDZ65</strain>
    </source>
</reference>
<dbReference type="PIRSF" id="PIRSF006324">
    <property type="entry name" value="LeuE"/>
    <property type="match status" value="1"/>
</dbReference>
<sequence length="208" mass="22871">MADLLSFSLIIILLVMSPGPNGVLILRSTSLFGKRSALYNIVGFILAMFIQASLGIFGISALLLGSPYFFNILKYIGSGYFLYIGIKMLVGSFSAKASASVPGLKHYAAPKAYKSVLEGFLTQFSNPKGILFYLAAFPQFVDFDNFQYVDAYRLVAIHGLVLLTWFYFVALVILKMKGSTQHSSAGSWVNRIAGVVMIYFGCVLFFSQ</sequence>
<evidence type="ECO:0000256" key="2">
    <source>
        <dbReference type="ARBA" id="ARBA00022475"/>
    </source>
</evidence>
<feature type="transmembrane region" description="Helical" evidence="6">
    <location>
        <begin position="188"/>
        <end position="207"/>
    </location>
</feature>
<keyword evidence="3 6" id="KW-0812">Transmembrane</keyword>
<feature type="transmembrane region" description="Helical" evidence="6">
    <location>
        <begin position="116"/>
        <end position="135"/>
    </location>
</feature>
<organism evidence="7 8">
    <name type="scientific">Vibrio qingdaonensis</name>
    <dbReference type="NCBI Taxonomy" id="2829491"/>
    <lineage>
        <taxon>Bacteria</taxon>
        <taxon>Pseudomonadati</taxon>
        <taxon>Pseudomonadota</taxon>
        <taxon>Gammaproteobacteria</taxon>
        <taxon>Vibrionales</taxon>
        <taxon>Vibrionaceae</taxon>
        <taxon>Vibrio</taxon>
    </lineage>
</organism>
<feature type="transmembrane region" description="Helical" evidence="6">
    <location>
        <begin position="155"/>
        <end position="176"/>
    </location>
</feature>
<dbReference type="AlphaFoldDB" id="A0A9X3HXE7"/>
<evidence type="ECO:0000256" key="1">
    <source>
        <dbReference type="ARBA" id="ARBA00004651"/>
    </source>
</evidence>
<feature type="transmembrane region" description="Helical" evidence="6">
    <location>
        <begin position="6"/>
        <end position="26"/>
    </location>
</feature>
<evidence type="ECO:0000256" key="5">
    <source>
        <dbReference type="ARBA" id="ARBA00023136"/>
    </source>
</evidence>
<feature type="transmembrane region" description="Helical" evidence="6">
    <location>
        <begin position="38"/>
        <end position="63"/>
    </location>
</feature>
<name>A0A9X3HXE7_9VIBR</name>
<feature type="transmembrane region" description="Helical" evidence="6">
    <location>
        <begin position="75"/>
        <end position="95"/>
    </location>
</feature>
<keyword evidence="4 6" id="KW-1133">Transmembrane helix</keyword>
<keyword evidence="2" id="KW-1003">Cell membrane</keyword>
<proteinExistence type="predicted"/>
<evidence type="ECO:0000256" key="6">
    <source>
        <dbReference type="SAM" id="Phobius"/>
    </source>
</evidence>
<evidence type="ECO:0000313" key="8">
    <source>
        <dbReference type="Proteomes" id="UP001155587"/>
    </source>
</evidence>
<keyword evidence="5 6" id="KW-0472">Membrane</keyword>
<dbReference type="GO" id="GO:0005886">
    <property type="term" value="C:plasma membrane"/>
    <property type="evidence" value="ECO:0007669"/>
    <property type="project" value="UniProtKB-SubCell"/>
</dbReference>
<dbReference type="Proteomes" id="UP001155587">
    <property type="component" value="Unassembled WGS sequence"/>
</dbReference>
<dbReference type="RefSeq" id="WP_265675714.1">
    <property type="nucleotide sequence ID" value="NZ_JAKRRY010000019.1"/>
</dbReference>
<dbReference type="PANTHER" id="PTHR30086:SF20">
    <property type="entry name" value="ARGININE EXPORTER PROTEIN ARGO-RELATED"/>
    <property type="match status" value="1"/>
</dbReference>
<protein>
    <submittedName>
        <fullName evidence="7">LysE family translocator</fullName>
    </submittedName>
</protein>
<dbReference type="InterPro" id="IPR001123">
    <property type="entry name" value="LeuE-type"/>
</dbReference>
<evidence type="ECO:0000313" key="7">
    <source>
        <dbReference type="EMBL" id="MCW8347183.1"/>
    </source>
</evidence>